<evidence type="ECO:0000256" key="5">
    <source>
        <dbReference type="ARBA" id="ARBA00022723"/>
    </source>
</evidence>
<keyword evidence="3" id="KW-0575">Peroxidase</keyword>
<dbReference type="PROSITE" id="PS50873">
    <property type="entry name" value="PEROXIDASE_4"/>
    <property type="match status" value="1"/>
</dbReference>
<dbReference type="GO" id="GO:0046872">
    <property type="term" value="F:metal ion binding"/>
    <property type="evidence" value="ECO:0007669"/>
    <property type="project" value="UniProtKB-KW"/>
</dbReference>
<evidence type="ECO:0000256" key="10">
    <source>
        <dbReference type="PIRSR" id="PIRSR600823-3"/>
    </source>
</evidence>
<evidence type="ECO:0000259" key="13">
    <source>
        <dbReference type="PROSITE" id="PS50873"/>
    </source>
</evidence>
<feature type="binding site" evidence="10">
    <location>
        <position position="68"/>
    </location>
    <ligand>
        <name>Ca(2+)</name>
        <dbReference type="ChEBI" id="CHEBI:29108"/>
        <label>1</label>
    </ligand>
</feature>
<comment type="caution">
    <text evidence="14">The sequence shown here is derived from an EMBL/GenBank/DDBJ whole genome shotgun (WGS) entry which is preliminary data.</text>
</comment>
<keyword evidence="10" id="KW-0106">Calcium</keyword>
<dbReference type="PANTHER" id="PTHR31388">
    <property type="entry name" value="PEROXIDASE 72-RELATED"/>
    <property type="match status" value="1"/>
</dbReference>
<evidence type="ECO:0000256" key="3">
    <source>
        <dbReference type="ARBA" id="ARBA00022559"/>
    </source>
</evidence>
<dbReference type="Proteomes" id="UP000541444">
    <property type="component" value="Unassembled WGS sequence"/>
</dbReference>
<comment type="similarity">
    <text evidence="12">Belongs to the peroxidase family.</text>
</comment>
<dbReference type="OrthoDB" id="2113341at2759"/>
<keyword evidence="4" id="KW-0349">Heme</keyword>
<feature type="active site" description="Proton acceptor" evidence="8">
    <location>
        <position position="60"/>
    </location>
</feature>
<protein>
    <recommendedName>
        <fullName evidence="13">Plant heme peroxidase family profile domain-containing protein</fullName>
    </recommendedName>
</protein>
<keyword evidence="15" id="KW-1185">Reference proteome</keyword>
<evidence type="ECO:0000256" key="11">
    <source>
        <dbReference type="PIRSR" id="PIRSR600823-4"/>
    </source>
</evidence>
<evidence type="ECO:0000313" key="15">
    <source>
        <dbReference type="Proteomes" id="UP000541444"/>
    </source>
</evidence>
<evidence type="ECO:0000256" key="7">
    <source>
        <dbReference type="ARBA" id="ARBA00023004"/>
    </source>
</evidence>
<keyword evidence="7" id="KW-0408">Iron</keyword>
<dbReference type="AlphaFoldDB" id="A0A7J7NSU5"/>
<reference evidence="14 15" key="1">
    <citation type="journal article" date="2020" name="IScience">
        <title>Genome Sequencing of the Endangered Kingdonia uniflora (Circaeasteraceae, Ranunculales) Reveals Potential Mechanisms of Evolutionary Specialization.</title>
        <authorList>
            <person name="Sun Y."/>
            <person name="Deng T."/>
            <person name="Zhang A."/>
            <person name="Moore M.J."/>
            <person name="Landis J.B."/>
            <person name="Lin N."/>
            <person name="Zhang H."/>
            <person name="Zhang X."/>
            <person name="Huang J."/>
            <person name="Zhang X."/>
            <person name="Sun H."/>
            <person name="Wang H."/>
        </authorList>
    </citation>
    <scope>NUCLEOTIDE SEQUENCE [LARGE SCALE GENOMIC DNA]</scope>
    <source>
        <strain evidence="14">TB1705</strain>
        <tissue evidence="14">Leaf</tissue>
    </source>
</reference>
<accession>A0A7J7NSU5</accession>
<evidence type="ECO:0000256" key="9">
    <source>
        <dbReference type="PIRSR" id="PIRSR600823-2"/>
    </source>
</evidence>
<feature type="binding site" evidence="9">
    <location>
        <position position="146"/>
    </location>
    <ligand>
        <name>substrate</name>
    </ligand>
</feature>
<organism evidence="14 15">
    <name type="scientific">Kingdonia uniflora</name>
    <dbReference type="NCBI Taxonomy" id="39325"/>
    <lineage>
        <taxon>Eukaryota</taxon>
        <taxon>Viridiplantae</taxon>
        <taxon>Streptophyta</taxon>
        <taxon>Embryophyta</taxon>
        <taxon>Tracheophyta</taxon>
        <taxon>Spermatophyta</taxon>
        <taxon>Magnoliopsida</taxon>
        <taxon>Ranunculales</taxon>
        <taxon>Circaeasteraceae</taxon>
        <taxon>Kingdonia</taxon>
    </lineage>
</organism>
<dbReference type="PRINTS" id="PR00458">
    <property type="entry name" value="PEROXIDASE"/>
</dbReference>
<comment type="catalytic activity">
    <reaction evidence="1">
        <text>2 a phenolic donor + H2O2 = 2 a phenolic radical donor + 2 H2O</text>
        <dbReference type="Rhea" id="RHEA:56136"/>
        <dbReference type="ChEBI" id="CHEBI:15377"/>
        <dbReference type="ChEBI" id="CHEBI:16240"/>
        <dbReference type="ChEBI" id="CHEBI:139520"/>
        <dbReference type="ChEBI" id="CHEBI:139521"/>
        <dbReference type="EC" id="1.11.1.7"/>
    </reaction>
</comment>
<name>A0A7J7NSU5_9MAGN</name>
<comment type="cofactor">
    <cofactor evidence="10">
        <name>Ca(2+)</name>
        <dbReference type="ChEBI" id="CHEBI:29108"/>
    </cofactor>
    <text evidence="10">Binds 2 calcium ions per subunit.</text>
</comment>
<comment type="cofactor">
    <cofactor evidence="2">
        <name>heme b</name>
        <dbReference type="ChEBI" id="CHEBI:60344"/>
    </cofactor>
</comment>
<dbReference type="InterPro" id="IPR002016">
    <property type="entry name" value="Haem_peroxidase"/>
</dbReference>
<feature type="binding site" evidence="10">
    <location>
        <position position="61"/>
    </location>
    <ligand>
        <name>Ca(2+)</name>
        <dbReference type="ChEBI" id="CHEBI:29108"/>
        <label>1</label>
    </ligand>
</feature>
<evidence type="ECO:0000256" key="4">
    <source>
        <dbReference type="ARBA" id="ARBA00022617"/>
    </source>
</evidence>
<dbReference type="Pfam" id="PF00141">
    <property type="entry name" value="peroxidase"/>
    <property type="match status" value="1"/>
</dbReference>
<evidence type="ECO:0000256" key="8">
    <source>
        <dbReference type="PIRSR" id="PIRSR600823-1"/>
    </source>
</evidence>
<dbReference type="PANTHER" id="PTHR31388:SF28">
    <property type="entry name" value="PEROXIDASE 40"/>
    <property type="match status" value="1"/>
</dbReference>
<dbReference type="PRINTS" id="PR00461">
    <property type="entry name" value="PLPEROXIDASE"/>
</dbReference>
<keyword evidence="6" id="KW-0560">Oxidoreductase</keyword>
<evidence type="ECO:0000256" key="6">
    <source>
        <dbReference type="ARBA" id="ARBA00023002"/>
    </source>
</evidence>
<gene>
    <name evidence="14" type="ORF">GIB67_035356</name>
</gene>
<evidence type="ECO:0000256" key="1">
    <source>
        <dbReference type="ARBA" id="ARBA00000189"/>
    </source>
</evidence>
<dbReference type="GO" id="GO:0140825">
    <property type="term" value="F:lactoperoxidase activity"/>
    <property type="evidence" value="ECO:0007669"/>
    <property type="project" value="UniProtKB-EC"/>
</dbReference>
<sequence length="157" mass="17284">MHFFVLRSQPDCFGESRGSLKPNAYQLTCPDVEYVIFSWVQKAMTDSPRMLASLFRLHFHDCFANINDILMFVGQKTAVPYANSLRGFELIEAIKSDLESLYPETVSCANILATAAWDSVVLSGGPGWDVELGRRASKAAANILIPAPNSNVPTLSL</sequence>
<dbReference type="Gene3D" id="1.10.520.10">
    <property type="match status" value="1"/>
</dbReference>
<dbReference type="EMBL" id="JACGCM010000597">
    <property type="protein sequence ID" value="KAF6170251.1"/>
    <property type="molecule type" value="Genomic_DNA"/>
</dbReference>
<feature type="site" description="Transition state stabilizer" evidence="11">
    <location>
        <position position="56"/>
    </location>
</feature>
<evidence type="ECO:0000256" key="12">
    <source>
        <dbReference type="RuleBase" id="RU004241"/>
    </source>
</evidence>
<proteinExistence type="inferred from homology"/>
<feature type="domain" description="Plant heme peroxidase family profile" evidence="13">
    <location>
        <begin position="19"/>
        <end position="157"/>
    </location>
</feature>
<keyword evidence="5 10" id="KW-0479">Metal-binding</keyword>
<dbReference type="SUPFAM" id="SSF48113">
    <property type="entry name" value="Heme-dependent peroxidases"/>
    <property type="match status" value="1"/>
</dbReference>
<dbReference type="GO" id="GO:0020037">
    <property type="term" value="F:heme binding"/>
    <property type="evidence" value="ECO:0007669"/>
    <property type="project" value="InterPro"/>
</dbReference>
<dbReference type="GO" id="GO:0006979">
    <property type="term" value="P:response to oxidative stress"/>
    <property type="evidence" value="ECO:0007669"/>
    <property type="project" value="InterPro"/>
</dbReference>
<evidence type="ECO:0000313" key="14">
    <source>
        <dbReference type="EMBL" id="KAF6170251.1"/>
    </source>
</evidence>
<dbReference type="InterPro" id="IPR000823">
    <property type="entry name" value="Peroxidase_pln"/>
</dbReference>
<evidence type="ECO:0000256" key="2">
    <source>
        <dbReference type="ARBA" id="ARBA00001970"/>
    </source>
</evidence>
<dbReference type="InterPro" id="IPR010255">
    <property type="entry name" value="Haem_peroxidase_sf"/>
</dbReference>